<evidence type="ECO:0000256" key="1">
    <source>
        <dbReference type="SAM" id="Phobius"/>
    </source>
</evidence>
<keyword evidence="1" id="KW-0472">Membrane</keyword>
<sequence>MSTIFQGLNRTIDRPLFSRMVVGVSLATVIALGLWMAFEIDADVNRRAAQVNKFCESLERIKDAGSAHSRSAFPEYCPKS</sequence>
<accession>A0A8I1EIM9</accession>
<reference evidence="2" key="1">
    <citation type="submission" date="2020-12" db="EMBL/GenBank/DDBJ databases">
        <title>Enhanced detection system for hospital associated transmission using whole genome sequencing surveillance.</title>
        <authorList>
            <person name="Harrison L.H."/>
            <person name="Van Tyne D."/>
            <person name="Marsh J.W."/>
            <person name="Griffith M.P."/>
            <person name="Snyder D.J."/>
            <person name="Cooper V.S."/>
            <person name="Mustapha M."/>
        </authorList>
    </citation>
    <scope>NUCLEOTIDE SEQUENCE</scope>
    <source>
        <strain evidence="2">PSB00042</strain>
    </source>
</reference>
<organism evidence="2 3">
    <name type="scientific">Pseudomonas putida</name>
    <name type="common">Arthrobacter siderocapsulatus</name>
    <dbReference type="NCBI Taxonomy" id="303"/>
    <lineage>
        <taxon>Bacteria</taxon>
        <taxon>Pseudomonadati</taxon>
        <taxon>Pseudomonadota</taxon>
        <taxon>Gammaproteobacteria</taxon>
        <taxon>Pseudomonadales</taxon>
        <taxon>Pseudomonadaceae</taxon>
        <taxon>Pseudomonas</taxon>
    </lineage>
</organism>
<evidence type="ECO:0000313" key="3">
    <source>
        <dbReference type="Proteomes" id="UP000637061"/>
    </source>
</evidence>
<evidence type="ECO:0000313" key="2">
    <source>
        <dbReference type="EMBL" id="MBI6885823.1"/>
    </source>
</evidence>
<name>A0A8I1EIM9_PSEPU</name>
<keyword evidence="1" id="KW-1133">Transmembrane helix</keyword>
<dbReference type="AlphaFoldDB" id="A0A8I1EIM9"/>
<dbReference type="Proteomes" id="UP000637061">
    <property type="component" value="Unassembled WGS sequence"/>
</dbReference>
<dbReference type="RefSeq" id="WP_198747750.1">
    <property type="nucleotide sequence ID" value="NZ_JAEHTE010000023.1"/>
</dbReference>
<keyword evidence="1" id="KW-0812">Transmembrane</keyword>
<proteinExistence type="predicted"/>
<comment type="caution">
    <text evidence="2">The sequence shown here is derived from an EMBL/GenBank/DDBJ whole genome shotgun (WGS) entry which is preliminary data.</text>
</comment>
<feature type="transmembrane region" description="Helical" evidence="1">
    <location>
        <begin position="20"/>
        <end position="38"/>
    </location>
</feature>
<protein>
    <submittedName>
        <fullName evidence="2">Uncharacterized protein</fullName>
    </submittedName>
</protein>
<dbReference type="EMBL" id="JAEHTE010000023">
    <property type="protein sequence ID" value="MBI6885823.1"/>
    <property type="molecule type" value="Genomic_DNA"/>
</dbReference>
<gene>
    <name evidence="2" type="ORF">JEU22_18100</name>
</gene>